<reference evidence="4" key="1">
    <citation type="journal article" date="2014" name="Int. J. Syst. Evol. Microbiol.">
        <title>Complete genome sequence of Corynebacterium casei LMG S-19264T (=DSM 44701T), isolated from a smear-ripened cheese.</title>
        <authorList>
            <consortium name="US DOE Joint Genome Institute (JGI-PGF)"/>
            <person name="Walter F."/>
            <person name="Albersmeier A."/>
            <person name="Kalinowski J."/>
            <person name="Ruckert C."/>
        </authorList>
    </citation>
    <scope>NUCLEOTIDE SEQUENCE</scope>
    <source>
        <strain evidence="4">JCM 3131</strain>
    </source>
</reference>
<dbReference type="InterPro" id="IPR036890">
    <property type="entry name" value="HATPase_C_sf"/>
</dbReference>
<dbReference type="AlphaFoldDB" id="A0A918BE05"/>
<dbReference type="Gene3D" id="3.30.565.10">
    <property type="entry name" value="Histidine kinase-like ATPase, C-terminal domain"/>
    <property type="match status" value="1"/>
</dbReference>
<dbReference type="CDD" id="cd16936">
    <property type="entry name" value="HATPase_RsbW-like"/>
    <property type="match status" value="1"/>
</dbReference>
<dbReference type="EMBL" id="BMQK01000007">
    <property type="protein sequence ID" value="GGQ61985.1"/>
    <property type="molecule type" value="Genomic_DNA"/>
</dbReference>
<reference evidence="4" key="2">
    <citation type="submission" date="2020-09" db="EMBL/GenBank/DDBJ databases">
        <authorList>
            <person name="Sun Q."/>
            <person name="Ohkuma M."/>
        </authorList>
    </citation>
    <scope>NUCLEOTIDE SEQUENCE</scope>
    <source>
        <strain evidence="4">JCM 3131</strain>
    </source>
</reference>
<dbReference type="InterPro" id="IPR050267">
    <property type="entry name" value="Anti-sigma-factor_SerPK"/>
</dbReference>
<accession>A0A918BE05</accession>
<feature type="region of interest" description="Disordered" evidence="2">
    <location>
        <begin position="175"/>
        <end position="226"/>
    </location>
</feature>
<dbReference type="InterPro" id="IPR003594">
    <property type="entry name" value="HATPase_dom"/>
</dbReference>
<dbReference type="PANTHER" id="PTHR35526">
    <property type="entry name" value="ANTI-SIGMA-F FACTOR RSBW-RELATED"/>
    <property type="match status" value="1"/>
</dbReference>
<protein>
    <recommendedName>
        <fullName evidence="3">Histidine kinase/HSP90-like ATPase domain-containing protein</fullName>
    </recommendedName>
</protein>
<name>A0A918BE05_9ACTN</name>
<keyword evidence="1" id="KW-0418">Kinase</keyword>
<keyword evidence="1" id="KW-0808">Transferase</keyword>
<sequence length="226" mass="23371">MPYRPDATGRGPDSHPSHGGTFFTGYAGVNTLSDVNERSATPDIPSPPHRFTVPLSATRRGARLARLLATEQLLDWGLQPDPARLVVAELAANAVLHGRVAGRGFRLTLSVMGSGTLRIEVADTRGDRLPAPSTAVGEGLPESGHGLRLVEELADRWGVRIGPVPAKTVWAELDSGVSASREPSSPEPGNTGAGGAAAGAAGGQGVKNSGKEPSQPAKPLVRHPRG</sequence>
<dbReference type="Proteomes" id="UP000620156">
    <property type="component" value="Unassembled WGS sequence"/>
</dbReference>
<evidence type="ECO:0000256" key="2">
    <source>
        <dbReference type="SAM" id="MobiDB-lite"/>
    </source>
</evidence>
<feature type="compositionally biased region" description="Gly residues" evidence="2">
    <location>
        <begin position="191"/>
        <end position="205"/>
    </location>
</feature>
<feature type="region of interest" description="Disordered" evidence="2">
    <location>
        <begin position="1"/>
        <end position="22"/>
    </location>
</feature>
<proteinExistence type="predicted"/>
<keyword evidence="1" id="KW-0723">Serine/threonine-protein kinase</keyword>
<dbReference type="Pfam" id="PF13581">
    <property type="entry name" value="HATPase_c_2"/>
    <property type="match status" value="1"/>
</dbReference>
<comment type="caution">
    <text evidence="4">The sequence shown here is derived from an EMBL/GenBank/DDBJ whole genome shotgun (WGS) entry which is preliminary data.</text>
</comment>
<dbReference type="PANTHER" id="PTHR35526:SF3">
    <property type="entry name" value="ANTI-SIGMA-F FACTOR RSBW"/>
    <property type="match status" value="1"/>
</dbReference>
<keyword evidence="5" id="KW-1185">Reference proteome</keyword>
<evidence type="ECO:0000259" key="3">
    <source>
        <dbReference type="Pfam" id="PF13581"/>
    </source>
</evidence>
<evidence type="ECO:0000256" key="1">
    <source>
        <dbReference type="ARBA" id="ARBA00022527"/>
    </source>
</evidence>
<dbReference type="GO" id="GO:0004674">
    <property type="term" value="F:protein serine/threonine kinase activity"/>
    <property type="evidence" value="ECO:0007669"/>
    <property type="project" value="UniProtKB-KW"/>
</dbReference>
<organism evidence="4 5">
    <name type="scientific">Streptomyces ruber</name>
    <dbReference type="NCBI Taxonomy" id="83378"/>
    <lineage>
        <taxon>Bacteria</taxon>
        <taxon>Bacillati</taxon>
        <taxon>Actinomycetota</taxon>
        <taxon>Actinomycetes</taxon>
        <taxon>Kitasatosporales</taxon>
        <taxon>Streptomycetaceae</taxon>
        <taxon>Streptomyces</taxon>
    </lineage>
</organism>
<evidence type="ECO:0000313" key="4">
    <source>
        <dbReference type="EMBL" id="GGQ61985.1"/>
    </source>
</evidence>
<evidence type="ECO:0000313" key="5">
    <source>
        <dbReference type="Proteomes" id="UP000620156"/>
    </source>
</evidence>
<feature type="domain" description="Histidine kinase/HSP90-like ATPase" evidence="3">
    <location>
        <begin position="57"/>
        <end position="159"/>
    </location>
</feature>
<gene>
    <name evidence="4" type="ORF">GCM10010145_34820</name>
</gene>